<dbReference type="EC" id="2.8.1.7" evidence="2"/>
<evidence type="ECO:0000256" key="4">
    <source>
        <dbReference type="ARBA" id="ARBA00022898"/>
    </source>
</evidence>
<organism evidence="7 8">
    <name type="scientific">Candidatus Methanoperedens nitratireducens</name>
    <dbReference type="NCBI Taxonomy" id="1392998"/>
    <lineage>
        <taxon>Archaea</taxon>
        <taxon>Methanobacteriati</taxon>
        <taxon>Methanobacteriota</taxon>
        <taxon>Stenosarchaea group</taxon>
        <taxon>Methanomicrobia</taxon>
        <taxon>Methanosarcinales</taxon>
        <taxon>ANME-2 cluster</taxon>
        <taxon>Candidatus Methanoperedentaceae</taxon>
        <taxon>Candidatus Methanoperedens</taxon>
    </lineage>
</organism>
<gene>
    <name evidence="7" type="ORF">MPEBLZ_00257</name>
</gene>
<comment type="catalytic activity">
    <reaction evidence="5">
        <text>(sulfur carrier)-H + L-cysteine = (sulfur carrier)-SH + L-alanine</text>
        <dbReference type="Rhea" id="RHEA:43892"/>
        <dbReference type="Rhea" id="RHEA-COMP:14737"/>
        <dbReference type="Rhea" id="RHEA-COMP:14739"/>
        <dbReference type="ChEBI" id="CHEBI:29917"/>
        <dbReference type="ChEBI" id="CHEBI:35235"/>
        <dbReference type="ChEBI" id="CHEBI:57972"/>
        <dbReference type="ChEBI" id="CHEBI:64428"/>
        <dbReference type="EC" id="2.8.1.7"/>
    </reaction>
</comment>
<dbReference type="Pfam" id="PF00266">
    <property type="entry name" value="Aminotran_5"/>
    <property type="match status" value="1"/>
</dbReference>
<dbReference type="PANTHER" id="PTHR43586">
    <property type="entry name" value="CYSTEINE DESULFURASE"/>
    <property type="match status" value="1"/>
</dbReference>
<dbReference type="EMBL" id="LKCM01000019">
    <property type="protein sequence ID" value="KPQ45174.1"/>
    <property type="molecule type" value="Genomic_DNA"/>
</dbReference>
<dbReference type="PATRIC" id="fig|1719120.3.peg.283"/>
<dbReference type="SUPFAM" id="SSF53383">
    <property type="entry name" value="PLP-dependent transferases"/>
    <property type="match status" value="1"/>
</dbReference>
<accession>A0A0P8E3P3</accession>
<dbReference type="AlphaFoldDB" id="A0A0P8E3P3"/>
<evidence type="ECO:0000313" key="7">
    <source>
        <dbReference type="EMBL" id="KPQ45174.1"/>
    </source>
</evidence>
<dbReference type="GO" id="GO:0006534">
    <property type="term" value="P:cysteine metabolic process"/>
    <property type="evidence" value="ECO:0007669"/>
    <property type="project" value="InterPro"/>
</dbReference>
<dbReference type="InterPro" id="IPR010970">
    <property type="entry name" value="Cys_dSase_SufS"/>
</dbReference>
<dbReference type="GO" id="GO:0031071">
    <property type="term" value="F:cysteine desulfurase activity"/>
    <property type="evidence" value="ECO:0007669"/>
    <property type="project" value="UniProtKB-EC"/>
</dbReference>
<dbReference type="GO" id="GO:0030170">
    <property type="term" value="F:pyridoxal phosphate binding"/>
    <property type="evidence" value="ECO:0007669"/>
    <property type="project" value="InterPro"/>
</dbReference>
<evidence type="ECO:0000256" key="3">
    <source>
        <dbReference type="ARBA" id="ARBA00022679"/>
    </source>
</evidence>
<comment type="cofactor">
    <cofactor evidence="1">
        <name>pyridoxal 5'-phosphate</name>
        <dbReference type="ChEBI" id="CHEBI:597326"/>
    </cofactor>
</comment>
<evidence type="ECO:0000313" key="8">
    <source>
        <dbReference type="Proteomes" id="UP000050360"/>
    </source>
</evidence>
<proteinExistence type="predicted"/>
<sequence length="410" mass="45407">MDIQKIRRDFPALGKKWNGKYPVYLDNACMTLKPEPVIDAMNEYYTEYPVCGGRSIHKMAKKVDEKVTLSREKFQKFLGASCPEEIIFTRNTTEGLNLVANSLDFKNGDIVLTTDREHNSNLVPWQVQAHKRGVKHIIVYSNPDNTFDLDAFSGLFDKNKNVRLVSMAHTANLDGYTIPVKEIIKIAHDNGALMMLDGAQSAPHKHVDVKALDVDFFALSVHKMVGPTGMGVLYGKHHLLEEIAPFIVGGDTVSDTTYESAKFLPTPEKFEAGLQNYAGIIGSGAAVDYISGVGLSNIEEHEKRLNTIITKGIKDMPGLKIIGPEDPNLRGGIISFTVELPKGGDAHDIALILDETENIEVRSGAFCVHSWFNYRKCEAAVRASLYLYNTEDEAKKFVDTLGKTIGLFSP</sequence>
<dbReference type="Gene3D" id="3.40.640.10">
    <property type="entry name" value="Type I PLP-dependent aspartate aminotransferase-like (Major domain)"/>
    <property type="match status" value="1"/>
</dbReference>
<name>A0A0P8E3P3_9EURY</name>
<dbReference type="InterPro" id="IPR015424">
    <property type="entry name" value="PyrdxlP-dep_Trfase"/>
</dbReference>
<dbReference type="PANTHER" id="PTHR43586:SF8">
    <property type="entry name" value="CYSTEINE DESULFURASE 1, CHLOROPLASTIC"/>
    <property type="match status" value="1"/>
</dbReference>
<dbReference type="InterPro" id="IPR000192">
    <property type="entry name" value="Aminotrans_V_dom"/>
</dbReference>
<evidence type="ECO:0000256" key="1">
    <source>
        <dbReference type="ARBA" id="ARBA00001933"/>
    </source>
</evidence>
<comment type="caution">
    <text evidence="7">The sequence shown here is derived from an EMBL/GenBank/DDBJ whole genome shotgun (WGS) entry which is preliminary data.</text>
</comment>
<protein>
    <recommendedName>
        <fullName evidence="2">cysteine desulfurase</fullName>
        <ecNumber evidence="2">2.8.1.7</ecNumber>
    </recommendedName>
</protein>
<keyword evidence="4" id="KW-0663">Pyridoxal phosphate</keyword>
<evidence type="ECO:0000259" key="6">
    <source>
        <dbReference type="Pfam" id="PF00266"/>
    </source>
</evidence>
<dbReference type="InterPro" id="IPR015422">
    <property type="entry name" value="PyrdxlP-dep_Trfase_small"/>
</dbReference>
<evidence type="ECO:0000256" key="5">
    <source>
        <dbReference type="ARBA" id="ARBA00050776"/>
    </source>
</evidence>
<dbReference type="Proteomes" id="UP000050360">
    <property type="component" value="Unassembled WGS sequence"/>
</dbReference>
<feature type="domain" description="Aminotransferase class V" evidence="6">
    <location>
        <begin position="23"/>
        <end position="397"/>
    </location>
</feature>
<dbReference type="CDD" id="cd06453">
    <property type="entry name" value="SufS_like"/>
    <property type="match status" value="1"/>
</dbReference>
<dbReference type="InterPro" id="IPR015421">
    <property type="entry name" value="PyrdxlP-dep_Trfase_major"/>
</dbReference>
<evidence type="ECO:0000256" key="2">
    <source>
        <dbReference type="ARBA" id="ARBA00012239"/>
    </source>
</evidence>
<keyword evidence="3" id="KW-0808">Transferase</keyword>
<reference evidence="7 8" key="1">
    <citation type="submission" date="2015-09" db="EMBL/GenBank/DDBJ databases">
        <title>A metagenomics-based metabolic model of nitrate-dependent anaerobic oxidation of methane by Methanoperedens-like archaea.</title>
        <authorList>
            <person name="Arshad A."/>
            <person name="Speth D.R."/>
            <person name="De Graaf R.M."/>
            <person name="Op Den Camp H.J."/>
            <person name="Jetten M.S."/>
            <person name="Welte C.U."/>
        </authorList>
    </citation>
    <scope>NUCLEOTIDE SEQUENCE [LARGE SCALE GENOMIC DNA]</scope>
</reference>
<dbReference type="Gene3D" id="3.90.1150.10">
    <property type="entry name" value="Aspartate Aminotransferase, domain 1"/>
    <property type="match status" value="1"/>
</dbReference>